<feature type="coiled-coil region" evidence="1">
    <location>
        <begin position="214"/>
        <end position="248"/>
    </location>
</feature>
<proteinExistence type="predicted"/>
<protein>
    <submittedName>
        <fullName evidence="2">Uncharacterized protein</fullName>
    </submittedName>
</protein>
<accession>A0A146JXM7</accession>
<keyword evidence="1" id="KW-0175">Coiled coil</keyword>
<organism evidence="2">
    <name type="scientific">Trepomonas sp. PC1</name>
    <dbReference type="NCBI Taxonomy" id="1076344"/>
    <lineage>
        <taxon>Eukaryota</taxon>
        <taxon>Metamonada</taxon>
        <taxon>Diplomonadida</taxon>
        <taxon>Hexamitidae</taxon>
        <taxon>Hexamitinae</taxon>
        <taxon>Trepomonas</taxon>
    </lineage>
</organism>
<feature type="non-terminal residue" evidence="2">
    <location>
        <position position="1"/>
    </location>
</feature>
<name>A0A146JXM7_9EUKA</name>
<dbReference type="AlphaFoldDB" id="A0A146JXM7"/>
<evidence type="ECO:0000313" key="2">
    <source>
        <dbReference type="EMBL" id="JAP88938.1"/>
    </source>
</evidence>
<reference evidence="2" key="1">
    <citation type="submission" date="2015-07" db="EMBL/GenBank/DDBJ databases">
        <title>Adaptation to a free-living lifestyle via gene acquisitions in the diplomonad Trepomonas sp. PC1.</title>
        <authorList>
            <person name="Xu F."/>
            <person name="Jerlstrom-Hultqvist J."/>
            <person name="Kolisko M."/>
            <person name="Simpson A.G.B."/>
            <person name="Roger A.J."/>
            <person name="Svard S.G."/>
            <person name="Andersson J.O."/>
        </authorList>
    </citation>
    <scope>NUCLEOTIDE SEQUENCE</scope>
    <source>
        <strain evidence="2">PC1</strain>
    </source>
</reference>
<sequence length="335" mass="39283">AVLKLSQNLTRVEIENQQLQKHIKHLESQVSNLQIQLEISQQTTQSQLRQKDEELETEKNAQKYLLTQVDQIQVLKQNQQLNDQFMTLKQSEINQLNKQLKERDDEIFRLQQKVNLGTTYQKSYFQNDELQNQIKNLQLLLQEKEQLVISLQNQLNQQSTTISQQQLQLLDYSKEKSQLQNQITELMECKPVLSDQNKLINQFQTMHSNSQMQISQQQNEIFNYKVQLEETKNQLALSQRSIDTKEQEIQQQIKHSQLLNQQLTQVIDDNVQNSRKSYDQIPRAKSNSKVITPQIVIPAQQYGITTDTATYKPILSSKIYGRLDYLASNIRGNKQ</sequence>
<feature type="coiled-coil region" evidence="1">
    <location>
        <begin position="2"/>
        <end position="43"/>
    </location>
</feature>
<gene>
    <name evidence="2" type="ORF">TPC1_31567</name>
</gene>
<dbReference type="EMBL" id="GDID01007668">
    <property type="protein sequence ID" value="JAP88938.1"/>
    <property type="molecule type" value="Transcribed_RNA"/>
</dbReference>
<evidence type="ECO:0000256" key="1">
    <source>
        <dbReference type="SAM" id="Coils"/>
    </source>
</evidence>
<feature type="coiled-coil region" evidence="1">
    <location>
        <begin position="86"/>
        <end position="182"/>
    </location>
</feature>